<reference evidence="1" key="1">
    <citation type="submission" date="2019-02" db="EMBL/GenBank/DDBJ databases">
        <authorList>
            <person name="Gruber-Vodicka R. H."/>
            <person name="Seah K. B. B."/>
        </authorList>
    </citation>
    <scope>NUCLEOTIDE SEQUENCE</scope>
    <source>
        <strain evidence="1">BECK_S127</strain>
    </source>
</reference>
<dbReference type="EMBL" id="CAADHB010000038">
    <property type="protein sequence ID" value="VFK79154.1"/>
    <property type="molecule type" value="Genomic_DNA"/>
</dbReference>
<accession>A0A451BLL2</accession>
<protein>
    <submittedName>
        <fullName evidence="1">Uncharacterized protein</fullName>
    </submittedName>
</protein>
<gene>
    <name evidence="1" type="ORF">BECKSD772D_GA0070982_10381</name>
</gene>
<dbReference type="AlphaFoldDB" id="A0A451BLL2"/>
<sequence>MDNCSGKAGVFGCSAVNENQINEGVDFGRPHRRSGYAQLNPTYGSRCFIFQGDGNPQHDRWIPFPRSRRAKKVTNERFQRPCFLACNSPLTIDTSAQMFSHGVGSTSRVVIRQPRTSATKARIVEGWDGRPKRIRTLAFLSDVHVGILHNYWDASSRSSGGKPVGCQKLPGSLDMQNIHILADIFR</sequence>
<evidence type="ECO:0000313" key="1">
    <source>
        <dbReference type="EMBL" id="VFK79154.1"/>
    </source>
</evidence>
<organism evidence="1">
    <name type="scientific">Candidatus Kentrum sp. SD</name>
    <dbReference type="NCBI Taxonomy" id="2126332"/>
    <lineage>
        <taxon>Bacteria</taxon>
        <taxon>Pseudomonadati</taxon>
        <taxon>Pseudomonadota</taxon>
        <taxon>Gammaproteobacteria</taxon>
        <taxon>Candidatus Kentrum</taxon>
    </lineage>
</organism>
<proteinExistence type="predicted"/>
<name>A0A451BLL2_9GAMM</name>